<sequence length="182" mass="20266">MIFSSSPPCPLAPRLALSAHLHLRGATLSWLTRLLVVPFFLCPRVRRADASKLIFKLELILHRSWDVGGGGRQGCVGRTSRAELERQTARRIRAPGFVSILMDSVDSLDGGSIHAHWRIDVGQWSSRAWVSRRCGLPSCAVKDECVAGQPVRQRTDSASVVQSAAVQSAAFLWRRCRQPQWR</sequence>
<accession>A0ABR1LCB2</accession>
<dbReference type="GeneID" id="92034301"/>
<keyword evidence="2" id="KW-1185">Reference proteome</keyword>
<dbReference type="RefSeq" id="XP_066651963.1">
    <property type="nucleotide sequence ID" value="XM_066801395.1"/>
</dbReference>
<proteinExistence type="predicted"/>
<organism evidence="1 2">
    <name type="scientific">Phyllosticta citribraziliensis</name>
    <dbReference type="NCBI Taxonomy" id="989973"/>
    <lineage>
        <taxon>Eukaryota</taxon>
        <taxon>Fungi</taxon>
        <taxon>Dikarya</taxon>
        <taxon>Ascomycota</taxon>
        <taxon>Pezizomycotina</taxon>
        <taxon>Dothideomycetes</taxon>
        <taxon>Dothideomycetes incertae sedis</taxon>
        <taxon>Botryosphaeriales</taxon>
        <taxon>Phyllostictaceae</taxon>
        <taxon>Phyllosticta</taxon>
    </lineage>
</organism>
<name>A0ABR1LCB2_9PEZI</name>
<evidence type="ECO:0000313" key="2">
    <source>
        <dbReference type="Proteomes" id="UP001360953"/>
    </source>
</evidence>
<dbReference type="EMBL" id="JBBPEH010000011">
    <property type="protein sequence ID" value="KAK7532295.1"/>
    <property type="molecule type" value="Genomic_DNA"/>
</dbReference>
<comment type="caution">
    <text evidence="1">The sequence shown here is derived from an EMBL/GenBank/DDBJ whole genome shotgun (WGS) entry which is preliminary data.</text>
</comment>
<reference evidence="1 2" key="1">
    <citation type="submission" date="2024-04" db="EMBL/GenBank/DDBJ databases">
        <title>Phyllosticta paracitricarpa is synonymous to the EU quarantine fungus P. citricarpa based on phylogenomic analyses.</title>
        <authorList>
            <consortium name="Lawrence Berkeley National Laboratory"/>
            <person name="Van ingen-buijs V.A."/>
            <person name="Van westerhoven A.C."/>
            <person name="Haridas S."/>
            <person name="Skiadas P."/>
            <person name="Martin F."/>
            <person name="Groenewald J.Z."/>
            <person name="Crous P.W."/>
            <person name="Seidl M.F."/>
        </authorList>
    </citation>
    <scope>NUCLEOTIDE SEQUENCE [LARGE SCALE GENOMIC DNA]</scope>
    <source>
        <strain evidence="1 2">CPC 17464</strain>
    </source>
</reference>
<gene>
    <name evidence="1" type="ORF">J3D65DRAFT_636374</name>
</gene>
<dbReference type="Proteomes" id="UP001360953">
    <property type="component" value="Unassembled WGS sequence"/>
</dbReference>
<protein>
    <submittedName>
        <fullName evidence="1">Uncharacterized protein</fullName>
    </submittedName>
</protein>
<evidence type="ECO:0000313" key="1">
    <source>
        <dbReference type="EMBL" id="KAK7532295.1"/>
    </source>
</evidence>